<evidence type="ECO:0000259" key="2">
    <source>
        <dbReference type="Pfam" id="PF26640"/>
    </source>
</evidence>
<feature type="domain" description="DUF8212" evidence="2">
    <location>
        <begin position="246"/>
        <end position="393"/>
    </location>
</feature>
<proteinExistence type="predicted"/>
<keyword evidence="4" id="KW-1185">Reference proteome</keyword>
<dbReference type="AlphaFoldDB" id="A0A2G8SIK5"/>
<dbReference type="PANTHER" id="PTHR10622:SF10">
    <property type="entry name" value="HET DOMAIN-CONTAINING PROTEIN"/>
    <property type="match status" value="1"/>
</dbReference>
<organism evidence="3 4">
    <name type="scientific">Ganoderma sinense ZZ0214-1</name>
    <dbReference type="NCBI Taxonomy" id="1077348"/>
    <lineage>
        <taxon>Eukaryota</taxon>
        <taxon>Fungi</taxon>
        <taxon>Dikarya</taxon>
        <taxon>Basidiomycota</taxon>
        <taxon>Agaricomycotina</taxon>
        <taxon>Agaricomycetes</taxon>
        <taxon>Polyporales</taxon>
        <taxon>Polyporaceae</taxon>
        <taxon>Ganoderma</taxon>
    </lineage>
</organism>
<dbReference type="Proteomes" id="UP000230002">
    <property type="component" value="Unassembled WGS sequence"/>
</dbReference>
<dbReference type="Pfam" id="PF06985">
    <property type="entry name" value="HET"/>
    <property type="match status" value="1"/>
</dbReference>
<evidence type="ECO:0000313" key="3">
    <source>
        <dbReference type="EMBL" id="PIL33592.1"/>
    </source>
</evidence>
<dbReference type="EMBL" id="AYKW01000007">
    <property type="protein sequence ID" value="PIL33592.1"/>
    <property type="molecule type" value="Genomic_DNA"/>
</dbReference>
<gene>
    <name evidence="3" type="ORF">GSI_04215</name>
</gene>
<evidence type="ECO:0000259" key="1">
    <source>
        <dbReference type="Pfam" id="PF06985"/>
    </source>
</evidence>
<reference evidence="3 4" key="1">
    <citation type="journal article" date="2015" name="Sci. Rep.">
        <title>Chromosome-level genome map provides insights into diverse defense mechanisms in the medicinal fungus Ganoderma sinense.</title>
        <authorList>
            <person name="Zhu Y."/>
            <person name="Xu J."/>
            <person name="Sun C."/>
            <person name="Zhou S."/>
            <person name="Xu H."/>
            <person name="Nelson D.R."/>
            <person name="Qian J."/>
            <person name="Song J."/>
            <person name="Luo H."/>
            <person name="Xiang L."/>
            <person name="Li Y."/>
            <person name="Xu Z."/>
            <person name="Ji A."/>
            <person name="Wang L."/>
            <person name="Lu S."/>
            <person name="Hayward A."/>
            <person name="Sun W."/>
            <person name="Li X."/>
            <person name="Schwartz D.C."/>
            <person name="Wang Y."/>
            <person name="Chen S."/>
        </authorList>
    </citation>
    <scope>NUCLEOTIDE SEQUENCE [LARGE SCALE GENOMIC DNA]</scope>
    <source>
        <strain evidence="3 4">ZZ0214-1</strain>
    </source>
</reference>
<dbReference type="InterPro" id="IPR010730">
    <property type="entry name" value="HET"/>
</dbReference>
<feature type="domain" description="Heterokaryon incompatibility" evidence="1">
    <location>
        <begin position="24"/>
        <end position="133"/>
    </location>
</feature>
<evidence type="ECO:0000313" key="4">
    <source>
        <dbReference type="Proteomes" id="UP000230002"/>
    </source>
</evidence>
<dbReference type="Pfam" id="PF26640">
    <property type="entry name" value="DUF8212"/>
    <property type="match status" value="1"/>
</dbReference>
<dbReference type="OrthoDB" id="2162676at2759"/>
<comment type="caution">
    <text evidence="3">The sequence shown here is derived from an EMBL/GenBank/DDBJ whole genome shotgun (WGS) entry which is preliminary data.</text>
</comment>
<sequence>MWLLSTDRAELHHFPSPESVPGGYAILSHVWGGQEMSFQDIQKLRERCSANSFGRALRLLKGGPRSTNPRDYTSPKVRQSCVVAERHGYRWIWNNTCCIDKSSSSDLSEAINSMYQYYSLAEVCYAFLEDVPSDGMSIGDYFAFKNSRWHRRGWTLQELIAPSFLIFLSQDWEVLGTKTDLADVLQAATGIPASILRKEADLASISIIERMTWASKRETTRAEDEAYCLMGIFSINMTTLYGEGRQAFYRLQEKIMKRPVDTSLFLWGKRDLLAWHFDFGLGVNKDPIDDYDELYHSDASSYLLASSPRDFVGATTFVYASLTPPVKAVDAVGELPSFNIPISNAVKVPEFTITPYGVRAFLPVIETSLFLVAIPFWLQSTVLSPVGLILVPCTGSSRPSRPLYHTGWHNGWAIQRLLLFEGTIDALLVEPGCPVTPEWREIYIAHRPPPDITASVPLHVLTGSSVSSPFRFTKQGMSSLFEHEGRRPGWELEAFHNLPQHRRGKLSRPIVLTFKQRGYALDVTDRIVVLLGLCAGLDDSDSTPASSISSQRQFGQHWASVRFYHVGERPPLEHFGHPCPADHVCAWDGRARTFKDTQALLDRHSLTLSFVPCPINPSGTLVVGMVYKGEWKG</sequence>
<dbReference type="STRING" id="1077348.A0A2G8SIK5"/>
<name>A0A2G8SIK5_9APHY</name>
<dbReference type="InterPro" id="IPR058525">
    <property type="entry name" value="DUF8212"/>
</dbReference>
<accession>A0A2G8SIK5</accession>
<protein>
    <submittedName>
        <fullName evidence="3">Uncharacterized protein</fullName>
    </submittedName>
</protein>
<dbReference type="PANTHER" id="PTHR10622">
    <property type="entry name" value="HET DOMAIN-CONTAINING PROTEIN"/>
    <property type="match status" value="1"/>
</dbReference>